<name>A0ABS2GE23_9FIRM</name>
<dbReference type="PANTHER" id="PTHR30469">
    <property type="entry name" value="MULTIDRUG RESISTANCE PROTEIN MDTA"/>
    <property type="match status" value="1"/>
</dbReference>
<dbReference type="Gene3D" id="2.40.420.20">
    <property type="match status" value="1"/>
</dbReference>
<feature type="domain" description="Multidrug resistance protein MdtA-like barrel-sandwich hybrid" evidence="5">
    <location>
        <begin position="66"/>
        <end position="193"/>
    </location>
</feature>
<feature type="domain" description="YknX-like beta-barrel" evidence="7">
    <location>
        <begin position="203"/>
        <end position="266"/>
    </location>
</feature>
<evidence type="ECO:0000313" key="9">
    <source>
        <dbReference type="Proteomes" id="UP000707138"/>
    </source>
</evidence>
<keyword evidence="9" id="KW-1185">Reference proteome</keyword>
<dbReference type="PANTHER" id="PTHR30469:SF33">
    <property type="entry name" value="SLR1207 PROTEIN"/>
    <property type="match status" value="1"/>
</dbReference>
<evidence type="ECO:0000256" key="3">
    <source>
        <dbReference type="SAM" id="Phobius"/>
    </source>
</evidence>
<dbReference type="InterPro" id="IPR058624">
    <property type="entry name" value="MdtA-like_HH"/>
</dbReference>
<accession>A0ABS2GE23</accession>
<dbReference type="Gene3D" id="1.10.287.470">
    <property type="entry name" value="Helix hairpin bin"/>
    <property type="match status" value="1"/>
</dbReference>
<keyword evidence="3" id="KW-0472">Membrane</keyword>
<evidence type="ECO:0000259" key="5">
    <source>
        <dbReference type="Pfam" id="PF25917"/>
    </source>
</evidence>
<evidence type="ECO:0000259" key="7">
    <source>
        <dbReference type="Pfam" id="PF25990"/>
    </source>
</evidence>
<dbReference type="Pfam" id="PF25989">
    <property type="entry name" value="YknX_C"/>
    <property type="match status" value="1"/>
</dbReference>
<evidence type="ECO:0000313" key="8">
    <source>
        <dbReference type="EMBL" id="MBM6911970.1"/>
    </source>
</evidence>
<proteinExistence type="inferred from homology"/>
<dbReference type="InterPro" id="IPR058625">
    <property type="entry name" value="MdtA-like_BSH"/>
</dbReference>
<organism evidence="8 9">
    <name type="scientific">Veillonella magna</name>
    <dbReference type="NCBI Taxonomy" id="464322"/>
    <lineage>
        <taxon>Bacteria</taxon>
        <taxon>Bacillati</taxon>
        <taxon>Bacillota</taxon>
        <taxon>Negativicutes</taxon>
        <taxon>Veillonellales</taxon>
        <taxon>Veillonellaceae</taxon>
        <taxon>Veillonella</taxon>
    </lineage>
</organism>
<evidence type="ECO:0000259" key="4">
    <source>
        <dbReference type="Pfam" id="PF25876"/>
    </source>
</evidence>
<dbReference type="Pfam" id="PF25876">
    <property type="entry name" value="HH_MFP_RND"/>
    <property type="match status" value="1"/>
</dbReference>
<evidence type="ECO:0000256" key="1">
    <source>
        <dbReference type="ARBA" id="ARBA00009477"/>
    </source>
</evidence>
<keyword evidence="3" id="KW-0812">Transmembrane</keyword>
<dbReference type="Proteomes" id="UP000707138">
    <property type="component" value="Unassembled WGS sequence"/>
</dbReference>
<dbReference type="SUPFAM" id="SSF111369">
    <property type="entry name" value="HlyD-like secretion proteins"/>
    <property type="match status" value="1"/>
</dbReference>
<dbReference type="Gene3D" id="2.40.50.100">
    <property type="match status" value="1"/>
</dbReference>
<feature type="coiled-coil region" evidence="2">
    <location>
        <begin position="106"/>
        <end position="157"/>
    </location>
</feature>
<comment type="caution">
    <text evidence="8">The sequence shown here is derived from an EMBL/GenBank/DDBJ whole genome shotgun (WGS) entry which is preliminary data.</text>
</comment>
<protein>
    <submittedName>
        <fullName evidence="8">Efflux RND transporter periplasmic adaptor subunit</fullName>
    </submittedName>
</protein>
<dbReference type="EMBL" id="JACJLA010000002">
    <property type="protein sequence ID" value="MBM6911970.1"/>
    <property type="molecule type" value="Genomic_DNA"/>
</dbReference>
<feature type="domain" description="YknX-like C-terminal permuted SH3-like" evidence="6">
    <location>
        <begin position="290"/>
        <end position="346"/>
    </location>
</feature>
<gene>
    <name evidence="8" type="ORF">H6A01_01330</name>
</gene>
<keyword evidence="2" id="KW-0175">Coiled coil</keyword>
<dbReference type="Pfam" id="PF25917">
    <property type="entry name" value="BSH_RND"/>
    <property type="match status" value="1"/>
</dbReference>
<sequence>MWNNRIWKKRKLWVIIVLILCIAGGGYLYAKNKDATAKPAYTTGKVERGTIASVISATGTINPVKYVDVSTNVAGKLESVLVKENQKVTEGEVIATIDDRQLQAVADDAKAALDNAAADLERYRTLVGQGAVSQQSYDNALVKYQQAQAAYNRAQANLSDTTITAPMSGTIIGTPLKAGQTISTGISTQMIIATIADLSDLEIYLTVDETDIGNIKKGARVDFTVDAHPGQTYTGYVRDIALGTKGNMGTTSTSVVYYTVRVTIPTEYAADFFPTMTARATIYGDERTNVLTVPLAAVRTDKVGEYVYVIRDGQPVRTSVTTGITGDTSIEIVKGLNEGDEIVVSGDVTSATKKASSGGAPHM</sequence>
<reference evidence="8 9" key="1">
    <citation type="journal article" date="2021" name="Sci. Rep.">
        <title>The distribution of antibiotic resistance genes in chicken gut microbiota commensals.</title>
        <authorList>
            <person name="Juricova H."/>
            <person name="Matiasovicova J."/>
            <person name="Kubasova T."/>
            <person name="Cejkova D."/>
            <person name="Rychlik I."/>
        </authorList>
    </citation>
    <scope>NUCLEOTIDE SEQUENCE [LARGE SCALE GENOMIC DNA]</scope>
    <source>
        <strain evidence="8 9">An537</strain>
    </source>
</reference>
<dbReference type="InterPro" id="IPR006143">
    <property type="entry name" value="RND_pump_MFP"/>
</dbReference>
<keyword evidence="3" id="KW-1133">Transmembrane helix</keyword>
<dbReference type="InterPro" id="IPR058637">
    <property type="entry name" value="YknX-like_C"/>
</dbReference>
<evidence type="ECO:0000256" key="2">
    <source>
        <dbReference type="SAM" id="Coils"/>
    </source>
</evidence>
<dbReference type="RefSeq" id="WP_205087287.1">
    <property type="nucleotide sequence ID" value="NZ_JACJLA010000002.1"/>
</dbReference>
<dbReference type="Gene3D" id="2.40.30.170">
    <property type="match status" value="1"/>
</dbReference>
<dbReference type="NCBIfam" id="TIGR01730">
    <property type="entry name" value="RND_mfp"/>
    <property type="match status" value="1"/>
</dbReference>
<comment type="similarity">
    <text evidence="1">Belongs to the membrane fusion protein (MFP) (TC 8.A.1) family.</text>
</comment>
<feature type="domain" description="Multidrug resistance protein MdtA-like alpha-helical hairpin" evidence="4">
    <location>
        <begin position="101"/>
        <end position="161"/>
    </location>
</feature>
<evidence type="ECO:0000259" key="6">
    <source>
        <dbReference type="Pfam" id="PF25989"/>
    </source>
</evidence>
<dbReference type="Pfam" id="PF25990">
    <property type="entry name" value="Beta-barrel_YknX"/>
    <property type="match status" value="1"/>
</dbReference>
<feature type="transmembrane region" description="Helical" evidence="3">
    <location>
        <begin position="12"/>
        <end position="30"/>
    </location>
</feature>
<dbReference type="InterPro" id="IPR058636">
    <property type="entry name" value="Beta-barrel_YknX"/>
</dbReference>